<name>A0A1R4JS36_9MICC</name>
<dbReference type="RefSeq" id="WP_087134530.1">
    <property type="nucleotide sequence ID" value="NZ_FUKP01000067.1"/>
</dbReference>
<accession>A0A1R4JS36</accession>
<evidence type="ECO:0000313" key="3">
    <source>
        <dbReference type="Proteomes" id="UP000196230"/>
    </source>
</evidence>
<protein>
    <submittedName>
        <fullName evidence="2">Uncharacterized protein</fullName>
    </submittedName>
</protein>
<feature type="transmembrane region" description="Helical" evidence="1">
    <location>
        <begin position="106"/>
        <end position="126"/>
    </location>
</feature>
<keyword evidence="1" id="KW-1133">Transmembrane helix</keyword>
<evidence type="ECO:0000313" key="2">
    <source>
        <dbReference type="EMBL" id="SJN34754.1"/>
    </source>
</evidence>
<keyword evidence="1" id="KW-0812">Transmembrane</keyword>
<feature type="transmembrane region" description="Helical" evidence="1">
    <location>
        <begin position="81"/>
        <end position="99"/>
    </location>
</feature>
<keyword evidence="1" id="KW-0472">Membrane</keyword>
<sequence>MDSSLIAHDAAARHPFVEQGLRRLSSATVAAGLVSAAASVGTGLLNRDPGYVRALLTSRNWGTVEPTAADVAAAQSTVLDAVLVGAVLLALTALLVWLVRRPWRPVRWVGSVLTGLGAFTAAFWAVDGGTMVLTAGAAGAVVLVLVGAMLVACALWLLVAHSQTVREALNG</sequence>
<gene>
    <name evidence="2" type="ORF">FM125_10235</name>
</gene>
<proteinExistence type="predicted"/>
<dbReference type="AlphaFoldDB" id="A0A1R4JS36"/>
<dbReference type="EMBL" id="FUKP01000067">
    <property type="protein sequence ID" value="SJN34754.1"/>
    <property type="molecule type" value="Genomic_DNA"/>
</dbReference>
<dbReference type="Proteomes" id="UP000196230">
    <property type="component" value="Unassembled WGS sequence"/>
</dbReference>
<feature type="transmembrane region" description="Helical" evidence="1">
    <location>
        <begin position="132"/>
        <end position="159"/>
    </location>
</feature>
<organism evidence="2 3">
    <name type="scientific">Micrococcus lylae</name>
    <dbReference type="NCBI Taxonomy" id="1273"/>
    <lineage>
        <taxon>Bacteria</taxon>
        <taxon>Bacillati</taxon>
        <taxon>Actinomycetota</taxon>
        <taxon>Actinomycetes</taxon>
        <taxon>Micrococcales</taxon>
        <taxon>Micrococcaceae</taxon>
        <taxon>Micrococcus</taxon>
    </lineage>
</organism>
<reference evidence="2 3" key="1">
    <citation type="submission" date="2017-02" db="EMBL/GenBank/DDBJ databases">
        <authorList>
            <person name="Peterson S.W."/>
        </authorList>
    </citation>
    <scope>NUCLEOTIDE SEQUENCE [LARGE SCALE GENOMIC DNA]</scope>
    <source>
        <strain evidence="2 3">2B3F</strain>
    </source>
</reference>
<evidence type="ECO:0000256" key="1">
    <source>
        <dbReference type="SAM" id="Phobius"/>
    </source>
</evidence>